<reference evidence="2 3" key="1">
    <citation type="submission" date="2022-08" db="EMBL/GenBank/DDBJ databases">
        <title>Bacterial and archaeal communities from various locations to study Microbial Dark Matter (Phase II).</title>
        <authorList>
            <person name="Stepanauskas R."/>
        </authorList>
    </citation>
    <scope>NUCLEOTIDE SEQUENCE [LARGE SCALE GENOMIC DNA]</scope>
    <source>
        <strain evidence="2 3">PD1</strain>
    </source>
</reference>
<feature type="coiled-coil region" evidence="1">
    <location>
        <begin position="39"/>
        <end position="73"/>
    </location>
</feature>
<evidence type="ECO:0000256" key="1">
    <source>
        <dbReference type="SAM" id="Coils"/>
    </source>
</evidence>
<dbReference type="Proteomes" id="UP001204798">
    <property type="component" value="Unassembled WGS sequence"/>
</dbReference>
<keyword evidence="1" id="KW-0175">Coiled coil</keyword>
<organism evidence="2 3">
    <name type="scientific">Candidatus Fervidibacter sacchari</name>
    <dbReference type="NCBI Taxonomy" id="1448929"/>
    <lineage>
        <taxon>Bacteria</taxon>
        <taxon>Candidatus Fervidibacterota</taxon>
        <taxon>Candidatus Fervidibacter</taxon>
    </lineage>
</organism>
<evidence type="ECO:0000313" key="3">
    <source>
        <dbReference type="Proteomes" id="UP001204798"/>
    </source>
</evidence>
<sequence length="168" mass="19658">MAKSKTKANEKAKRSEKENPIGIVAGFRQIVQDLSVPELKAIQATLQHHGELIQRLQRQMEAMQRQMDERFLALQRQMDERFTAMQQQNAEEFAKVWKAIAELLEAQQHNQIVLQRILDRLEVTEMVRETQTCQKVKAQTEQLREEVAHLRRLLEMAMQQRGTQPATQ</sequence>
<proteinExistence type="predicted"/>
<comment type="caution">
    <text evidence="2">The sequence shown here is derived from an EMBL/GenBank/DDBJ whole genome shotgun (WGS) entry which is preliminary data.</text>
</comment>
<gene>
    <name evidence="2" type="ORF">M2350_003311</name>
</gene>
<dbReference type="RefSeq" id="WP_259101125.1">
    <property type="nucleotide sequence ID" value="NZ_CP130454.1"/>
</dbReference>
<accession>A0ABT2ET97</accession>
<feature type="coiled-coil region" evidence="1">
    <location>
        <begin position="126"/>
        <end position="160"/>
    </location>
</feature>
<keyword evidence="3" id="KW-1185">Reference proteome</keyword>
<dbReference type="EMBL" id="JANUCP010000007">
    <property type="protein sequence ID" value="MCS3920874.1"/>
    <property type="molecule type" value="Genomic_DNA"/>
</dbReference>
<name>A0ABT2ET97_9BACT</name>
<evidence type="ECO:0000313" key="2">
    <source>
        <dbReference type="EMBL" id="MCS3920874.1"/>
    </source>
</evidence>
<protein>
    <submittedName>
        <fullName evidence="2">Uncharacterized protein</fullName>
    </submittedName>
</protein>